<protein>
    <submittedName>
        <fullName evidence="2">Uncharacterized protein</fullName>
    </submittedName>
</protein>
<name>A0A3B0YXJ7_9ZZZZ</name>
<dbReference type="EMBL" id="UOFP01000029">
    <property type="protein sequence ID" value="VAW84151.1"/>
    <property type="molecule type" value="Genomic_DNA"/>
</dbReference>
<feature type="transmembrane region" description="Helical" evidence="1">
    <location>
        <begin position="6"/>
        <end position="21"/>
    </location>
</feature>
<proteinExistence type="predicted"/>
<dbReference type="AlphaFoldDB" id="A0A3B0YXJ7"/>
<sequence length="59" mass="6749">MSAYIPILLWLISAGICYYIAKRRNVKITLFKRLIIVILGPLAIPLVFFAKTEKAIQSR</sequence>
<evidence type="ECO:0000256" key="1">
    <source>
        <dbReference type="SAM" id="Phobius"/>
    </source>
</evidence>
<keyword evidence="1" id="KW-1133">Transmembrane helix</keyword>
<reference evidence="2" key="1">
    <citation type="submission" date="2018-06" db="EMBL/GenBank/DDBJ databases">
        <authorList>
            <person name="Zhirakovskaya E."/>
        </authorList>
    </citation>
    <scope>NUCLEOTIDE SEQUENCE</scope>
</reference>
<feature type="transmembrane region" description="Helical" evidence="1">
    <location>
        <begin position="33"/>
        <end position="50"/>
    </location>
</feature>
<gene>
    <name evidence="2" type="ORF">MNBD_GAMMA18-903</name>
</gene>
<accession>A0A3B0YXJ7</accession>
<keyword evidence="1" id="KW-0472">Membrane</keyword>
<evidence type="ECO:0000313" key="2">
    <source>
        <dbReference type="EMBL" id="VAW84151.1"/>
    </source>
</evidence>
<keyword evidence="1" id="KW-0812">Transmembrane</keyword>
<organism evidence="2">
    <name type="scientific">hydrothermal vent metagenome</name>
    <dbReference type="NCBI Taxonomy" id="652676"/>
    <lineage>
        <taxon>unclassified sequences</taxon>
        <taxon>metagenomes</taxon>
        <taxon>ecological metagenomes</taxon>
    </lineage>
</organism>